<dbReference type="InterPro" id="IPR011009">
    <property type="entry name" value="Kinase-like_dom_sf"/>
</dbReference>
<reference evidence="1" key="1">
    <citation type="journal article" date="2017" name="Nat. Ecol. Evol.">
        <title>Lineage-specific genetic innovations streamline the genomes of Armillaria species to pathogenesis.</title>
        <authorList>
            <consortium name="DOE Joint Genome Institute"/>
            <person name="Sipos G."/>
            <person name="Prasanna A.N."/>
            <person name="Walter M.C."/>
            <person name="O'Connor E."/>
            <person name="Balint B."/>
            <person name="Krizsan K."/>
            <person name="Kiss B."/>
            <person name="Hess J."/>
            <person name="Varga T."/>
            <person name="Slot J."/>
            <person name="Riley R."/>
            <person name="Boka B."/>
            <person name="Rigling D."/>
            <person name="Barry K."/>
            <person name="Lee J."/>
            <person name="Mihaltcheva S."/>
            <person name="LaButti K."/>
            <person name="Lipzen A."/>
            <person name="Waldron R."/>
            <person name="Moloney N.M."/>
            <person name="Sperisen C."/>
            <person name="Kredics L."/>
            <person name="Vagvolgyi C."/>
            <person name="Patrignani A."/>
            <person name="Fitzpatrick D."/>
            <person name="Nagy I."/>
            <person name="Doyle S."/>
            <person name="Anderson J."/>
            <person name="Grigoriev I.V."/>
            <person name="Guldener U."/>
            <person name="Munsterkotter M."/>
            <person name="Nagy L.G."/>
        </authorList>
    </citation>
    <scope>NUCLEOTIDE SEQUENCE [LARGE SCALE GENOMIC DNA]</scope>
    <source>
        <strain evidence="1">28-4</strain>
    </source>
</reference>
<proteinExistence type="predicted"/>
<protein>
    <recommendedName>
        <fullName evidence="3">Protein kinase domain-containing protein</fullName>
    </recommendedName>
</protein>
<name>A0A2H3BLC0_9AGAR</name>
<gene>
    <name evidence="1" type="ORF">ARMSODRAFT_1083091</name>
</gene>
<accession>A0A2H3BLC0</accession>
<dbReference type="EMBL" id="KZ293423">
    <property type="protein sequence ID" value="PBK71659.1"/>
    <property type="molecule type" value="Genomic_DNA"/>
</dbReference>
<evidence type="ECO:0000313" key="2">
    <source>
        <dbReference type="Proteomes" id="UP000218334"/>
    </source>
</evidence>
<dbReference type="Proteomes" id="UP000218334">
    <property type="component" value="Unassembled WGS sequence"/>
</dbReference>
<dbReference type="STRING" id="1076256.A0A2H3BLC0"/>
<dbReference type="SUPFAM" id="SSF56112">
    <property type="entry name" value="Protein kinase-like (PK-like)"/>
    <property type="match status" value="1"/>
</dbReference>
<evidence type="ECO:0008006" key="3">
    <source>
        <dbReference type="Google" id="ProtNLM"/>
    </source>
</evidence>
<organism evidence="1 2">
    <name type="scientific">Armillaria solidipes</name>
    <dbReference type="NCBI Taxonomy" id="1076256"/>
    <lineage>
        <taxon>Eukaryota</taxon>
        <taxon>Fungi</taxon>
        <taxon>Dikarya</taxon>
        <taxon>Basidiomycota</taxon>
        <taxon>Agaricomycotina</taxon>
        <taxon>Agaricomycetes</taxon>
        <taxon>Agaricomycetidae</taxon>
        <taxon>Agaricales</taxon>
        <taxon>Marasmiineae</taxon>
        <taxon>Physalacriaceae</taxon>
        <taxon>Armillaria</taxon>
    </lineage>
</organism>
<dbReference type="AlphaFoldDB" id="A0A2H3BLC0"/>
<evidence type="ECO:0000313" key="1">
    <source>
        <dbReference type="EMBL" id="PBK71659.1"/>
    </source>
</evidence>
<sequence>MPPIYSHNDNRVSETPTLVEVADDASCARVRKTFAAKNETPMYNISLWKPREYLNPRHGGPSDLRGRLLDNDCRLDAFCTNYFDHQGGVTPILDYILSIFKKFINLSVVMACIRDEFLHIPAHVVQLTAELMRTASQISTNQSALFQEFNPNKTNSDHILQFQRRSPPTVAAGVICEGKSRIGLERRRFHSMFFFVRSVLDTSEHFFQSAVFPTLPIVQRLTDYLWLVSSRANDDDHALCLYCQELPDSPSAQTARYFPDITEYGAGTKVVRFQYLQPLKIDEACVPRKARREEQVVIKFVQRYGASETHRLLASKGKAPALKFCCPISSNGKYWYGSLQMVVMEFLCGQTVAQKYEGSIAEEVRTAVRGAVQILHDQSLVHRDIHIPNVSIVDGAGDEGGG</sequence>
<keyword evidence="2" id="KW-1185">Reference proteome</keyword>